<dbReference type="CDD" id="cd01171">
    <property type="entry name" value="YXKO-related"/>
    <property type="match status" value="1"/>
</dbReference>
<gene>
    <name evidence="18" type="primary">nnrE</name>
    <name evidence="17" type="synonym">nnrD</name>
    <name evidence="22" type="ORF">C7H73_09950</name>
</gene>
<evidence type="ECO:0000313" key="22">
    <source>
        <dbReference type="EMBL" id="AVP59070.1"/>
    </source>
</evidence>
<feature type="binding site" evidence="18">
    <location>
        <begin position="64"/>
        <end position="68"/>
    </location>
    <ligand>
        <name>(6S)-NADPHX</name>
        <dbReference type="ChEBI" id="CHEBI:64076"/>
    </ligand>
</feature>
<feature type="binding site" evidence="18">
    <location>
        <position position="169"/>
    </location>
    <ligand>
        <name>K(+)</name>
        <dbReference type="ChEBI" id="CHEBI:29103"/>
    </ligand>
</feature>
<keyword evidence="7 17" id="KW-0067">ATP-binding</keyword>
<feature type="binding site" evidence="18">
    <location>
        <position position="65"/>
    </location>
    <ligand>
        <name>K(+)</name>
        <dbReference type="ChEBI" id="CHEBI:29103"/>
    </ligand>
</feature>
<evidence type="ECO:0000259" key="21">
    <source>
        <dbReference type="PROSITE" id="PS51385"/>
    </source>
</evidence>
<comment type="caution">
    <text evidence="18">Lacks conserved residue(s) required for the propagation of feature annotation.</text>
</comment>
<feature type="domain" description="YjeF C-terminal" evidence="20">
    <location>
        <begin position="232"/>
        <end position="508"/>
    </location>
</feature>
<evidence type="ECO:0000256" key="10">
    <source>
        <dbReference type="ARBA" id="ARBA00023027"/>
    </source>
</evidence>
<comment type="function">
    <text evidence="17">Catalyzes the dehydration of the S-form of NAD(P)HX at the expense of ADP, which is converted to AMP. Together with NAD(P)HX epimerase, which catalyzes the epimerization of the S- and R-forms, the enzyme allows the repair of both epimers of NAD(P)HX, a damaged form of NAD(P)H that is a result of enzymatic or heat-dependent hydration.</text>
</comment>
<name>A0A2P1NPV1_9BURK</name>
<comment type="similarity">
    <text evidence="17">Belongs to the NnrD/CARKD family.</text>
</comment>
<comment type="catalytic activity">
    <reaction evidence="1 18 19">
        <text>(6R)-NADHX = (6S)-NADHX</text>
        <dbReference type="Rhea" id="RHEA:32215"/>
        <dbReference type="ChEBI" id="CHEBI:64074"/>
        <dbReference type="ChEBI" id="CHEBI:64075"/>
        <dbReference type="EC" id="5.1.99.6"/>
    </reaction>
</comment>
<evidence type="ECO:0000256" key="12">
    <source>
        <dbReference type="ARBA" id="ARBA00023239"/>
    </source>
</evidence>
<feature type="binding site" evidence="17">
    <location>
        <position position="273"/>
    </location>
    <ligand>
        <name>(6S)-NADPHX</name>
        <dbReference type="ChEBI" id="CHEBI:64076"/>
    </ligand>
</feature>
<dbReference type="InterPro" id="IPR000631">
    <property type="entry name" value="CARKD"/>
</dbReference>
<keyword evidence="12 17" id="KW-0456">Lyase</keyword>
<dbReference type="PROSITE" id="PS51385">
    <property type="entry name" value="YJEF_N"/>
    <property type="match status" value="1"/>
</dbReference>
<comment type="catalytic activity">
    <reaction evidence="15 17 19">
        <text>(6S)-NADHX + ADP = AMP + phosphate + NADH + H(+)</text>
        <dbReference type="Rhea" id="RHEA:32223"/>
        <dbReference type="ChEBI" id="CHEBI:15378"/>
        <dbReference type="ChEBI" id="CHEBI:43474"/>
        <dbReference type="ChEBI" id="CHEBI:57945"/>
        <dbReference type="ChEBI" id="CHEBI:64074"/>
        <dbReference type="ChEBI" id="CHEBI:456215"/>
        <dbReference type="ChEBI" id="CHEBI:456216"/>
        <dbReference type="EC" id="4.2.1.136"/>
    </reaction>
</comment>
<dbReference type="PROSITE" id="PS51383">
    <property type="entry name" value="YJEF_C_3"/>
    <property type="match status" value="1"/>
</dbReference>
<evidence type="ECO:0000256" key="15">
    <source>
        <dbReference type="ARBA" id="ARBA00048238"/>
    </source>
</evidence>
<dbReference type="InterPro" id="IPR029056">
    <property type="entry name" value="Ribokinase-like"/>
</dbReference>
<feature type="binding site" evidence="17">
    <location>
        <position position="329"/>
    </location>
    <ligand>
        <name>(6S)-NADPHX</name>
        <dbReference type="ChEBI" id="CHEBI:64076"/>
    </ligand>
</feature>
<dbReference type="GO" id="GO:0052856">
    <property type="term" value="F:NAD(P)HX epimerase activity"/>
    <property type="evidence" value="ECO:0007669"/>
    <property type="project" value="UniProtKB-UniRule"/>
</dbReference>
<evidence type="ECO:0000256" key="1">
    <source>
        <dbReference type="ARBA" id="ARBA00000013"/>
    </source>
</evidence>
<dbReference type="PANTHER" id="PTHR12592">
    <property type="entry name" value="ATP-DEPENDENT (S)-NAD(P)H-HYDRATE DEHYDRATASE FAMILY MEMBER"/>
    <property type="match status" value="1"/>
</dbReference>
<keyword evidence="23" id="KW-1185">Reference proteome</keyword>
<reference evidence="23" key="1">
    <citation type="submission" date="2018-03" db="EMBL/GenBank/DDBJ databases">
        <title>Genome sequencing of Melaminivora sp. strain SC2-7.</title>
        <authorList>
            <person name="Kim S.-J."/>
            <person name="Heo J."/>
            <person name="Ahn J.-H."/>
            <person name="Kwon S.-W."/>
        </authorList>
    </citation>
    <scope>NUCLEOTIDE SEQUENCE [LARGE SCALE GENOMIC DNA]</scope>
    <source>
        <strain evidence="23">SC2-7</strain>
    </source>
</reference>
<proteinExistence type="inferred from homology"/>
<dbReference type="InterPro" id="IPR004443">
    <property type="entry name" value="YjeF_N_dom"/>
</dbReference>
<dbReference type="HAMAP" id="MF_01965">
    <property type="entry name" value="NADHX_dehydratase"/>
    <property type="match status" value="1"/>
</dbReference>
<keyword evidence="13" id="KW-0511">Multifunctional enzyme</keyword>
<evidence type="ECO:0000256" key="11">
    <source>
        <dbReference type="ARBA" id="ARBA00023235"/>
    </source>
</evidence>
<evidence type="ECO:0000256" key="4">
    <source>
        <dbReference type="ARBA" id="ARBA00009524"/>
    </source>
</evidence>
<dbReference type="Gene3D" id="3.40.50.10260">
    <property type="entry name" value="YjeF N-terminal domain"/>
    <property type="match status" value="1"/>
</dbReference>
<accession>A0A2P1NPV1</accession>
<comment type="similarity">
    <text evidence="18">Belongs to the NnrE/AIBP family.</text>
</comment>
<feature type="binding site" evidence="18">
    <location>
        <position position="166"/>
    </location>
    <ligand>
        <name>(6S)-NADPHX</name>
        <dbReference type="ChEBI" id="CHEBI:64076"/>
    </ligand>
</feature>
<feature type="domain" description="YjeF N-terminal" evidence="21">
    <location>
        <begin position="18"/>
        <end position="229"/>
    </location>
</feature>
<evidence type="ECO:0000256" key="13">
    <source>
        <dbReference type="ARBA" id="ARBA00023268"/>
    </source>
</evidence>
<dbReference type="GO" id="GO:0046496">
    <property type="term" value="P:nicotinamide nucleotide metabolic process"/>
    <property type="evidence" value="ECO:0007669"/>
    <property type="project" value="UniProtKB-UniRule"/>
</dbReference>
<evidence type="ECO:0000259" key="20">
    <source>
        <dbReference type="PROSITE" id="PS51383"/>
    </source>
</evidence>
<comment type="similarity">
    <text evidence="3 19">In the N-terminal section; belongs to the NnrE/AIBP family.</text>
</comment>
<dbReference type="GO" id="GO:0052855">
    <property type="term" value="F:ADP-dependent NAD(P)H-hydrate dehydratase activity"/>
    <property type="evidence" value="ECO:0007669"/>
    <property type="project" value="UniProtKB-UniRule"/>
</dbReference>
<dbReference type="PIRSF" id="PIRSF017184">
    <property type="entry name" value="Nnr"/>
    <property type="match status" value="1"/>
</dbReference>
<feature type="binding site" evidence="17">
    <location>
        <position position="452"/>
    </location>
    <ligand>
        <name>AMP</name>
        <dbReference type="ChEBI" id="CHEBI:456215"/>
    </ligand>
</feature>
<sequence length="508" mass="51383">MLRLDFSHPQPLFTSQATRHIEAAAAAALPPCTLMERAGQATARLAMAMAPHARTIWLACGSGNNGGDGLQAAAALRAAGRHVVVSCLADDAQQLPPDARQAWLRARHAGVEFASQPPSLGPQDLCVDALLGLGLTAHPRRHPADARLLQWLEALHSGTTPVLSVDLPSGLMADTGQFAPGLTPGGPAIAARYTLALLTLKPGLFTAHGRDAACCVWFDDLGVGNAGTSPAAWLAGAPRPSSRPHASHKGSYGDVAIIGGEGVGPRGMGMTGAALLAASAALHAGAGRVLVALLDGVADATTVTSVQPECMPRRFEALALDGGVTAVAGCGGGIAIAAVLEPILLQAGRLVLDADALNAIATDGAMARLLRARASRTDRATVLTPHPLEAARLLGVETDAVQADRLAAASELAARFHCAVVLKGSGSVIAAKGHTPRINPTGNARLATAGTGDVLAGLLGARLAAVPATLDAAFEAACSACWEHGAAADHWPGSSALTALKLARTLTA</sequence>
<dbReference type="NCBIfam" id="TIGR00196">
    <property type="entry name" value="yjeF_cterm"/>
    <property type="match status" value="1"/>
</dbReference>
<dbReference type="EC" id="5.1.99.6" evidence="19"/>
<evidence type="ECO:0000256" key="14">
    <source>
        <dbReference type="ARBA" id="ARBA00025153"/>
    </source>
</evidence>
<dbReference type="Proteomes" id="UP000241829">
    <property type="component" value="Chromosome"/>
</dbReference>
<dbReference type="AlphaFoldDB" id="A0A2P1NPV1"/>
<dbReference type="OrthoDB" id="9806925at2"/>
<evidence type="ECO:0000256" key="6">
    <source>
        <dbReference type="ARBA" id="ARBA00022741"/>
    </source>
</evidence>
<dbReference type="GO" id="GO:0046872">
    <property type="term" value="F:metal ion binding"/>
    <property type="evidence" value="ECO:0007669"/>
    <property type="project" value="UniProtKB-UniRule"/>
</dbReference>
<dbReference type="InterPro" id="IPR036652">
    <property type="entry name" value="YjeF_N_dom_sf"/>
</dbReference>
<evidence type="ECO:0000256" key="7">
    <source>
        <dbReference type="ARBA" id="ARBA00022840"/>
    </source>
</evidence>
<keyword evidence="10 17" id="KW-0520">NAD</keyword>
<keyword evidence="8 17" id="KW-0521">NADP</keyword>
<evidence type="ECO:0000256" key="16">
    <source>
        <dbReference type="ARBA" id="ARBA00049209"/>
    </source>
</evidence>
<dbReference type="Pfam" id="PF03853">
    <property type="entry name" value="YjeF_N"/>
    <property type="match status" value="1"/>
</dbReference>
<feature type="binding site" evidence="17">
    <location>
        <begin position="423"/>
        <end position="427"/>
    </location>
    <ligand>
        <name>AMP</name>
        <dbReference type="ChEBI" id="CHEBI:456215"/>
    </ligand>
</feature>
<dbReference type="InterPro" id="IPR030677">
    <property type="entry name" value="Nnr"/>
</dbReference>
<keyword evidence="5 18" id="KW-0479">Metal-binding</keyword>
<evidence type="ECO:0000256" key="8">
    <source>
        <dbReference type="ARBA" id="ARBA00022857"/>
    </source>
</evidence>
<dbReference type="PROSITE" id="PS01050">
    <property type="entry name" value="YJEF_C_2"/>
    <property type="match status" value="1"/>
</dbReference>
<evidence type="ECO:0000256" key="19">
    <source>
        <dbReference type="PIRNR" id="PIRNR017184"/>
    </source>
</evidence>
<comment type="function">
    <text evidence="18">Catalyzes the epimerization of the S- and R-forms of NAD(P)HX, a damaged form of NAD(P)H that is a result of enzymatic or heat-dependent hydration. This is a prerequisite for the S-specific NAD(P)H-hydrate dehydratase to allow the repair of both epimers of NAD(P)HX.</text>
</comment>
<evidence type="ECO:0000256" key="9">
    <source>
        <dbReference type="ARBA" id="ARBA00022958"/>
    </source>
</evidence>
<dbReference type="GO" id="GO:0110051">
    <property type="term" value="P:metabolite repair"/>
    <property type="evidence" value="ECO:0007669"/>
    <property type="project" value="TreeGrafter"/>
</dbReference>
<comment type="subunit">
    <text evidence="17">Homotetramer.</text>
</comment>
<dbReference type="KEGG" id="melm:C7H73_09950"/>
<comment type="function">
    <text evidence="14 19">Bifunctional enzyme that catalyzes the epimerization of the S- and R-forms of NAD(P)HX and the dehydration of the S-form of NAD(P)HX at the expense of ADP, which is converted to AMP. This allows the repair of both epimers of NAD(P)HX, a damaged form of NAD(P)H that is a result of enzymatic or heat-dependent hydration.</text>
</comment>
<keyword evidence="11 18" id="KW-0413">Isomerase</keyword>
<dbReference type="InterPro" id="IPR017953">
    <property type="entry name" value="Carbohydrate_kinase_pred_CS"/>
</dbReference>
<evidence type="ECO:0000256" key="5">
    <source>
        <dbReference type="ARBA" id="ARBA00022723"/>
    </source>
</evidence>
<feature type="binding site" evidence="17">
    <location>
        <position position="386"/>
    </location>
    <ligand>
        <name>(6S)-NADPHX</name>
        <dbReference type="ChEBI" id="CHEBI:64076"/>
    </ligand>
</feature>
<comment type="cofactor">
    <cofactor evidence="18 19">
        <name>K(+)</name>
        <dbReference type="ChEBI" id="CHEBI:29103"/>
    </cofactor>
    <text evidence="18 19">Binds 1 potassium ion per subunit.</text>
</comment>
<dbReference type="Gene3D" id="3.40.1190.20">
    <property type="match status" value="1"/>
</dbReference>
<organism evidence="22 23">
    <name type="scientific">Pulveribacter suum</name>
    <dbReference type="NCBI Taxonomy" id="2116657"/>
    <lineage>
        <taxon>Bacteria</taxon>
        <taxon>Pseudomonadati</taxon>
        <taxon>Pseudomonadota</taxon>
        <taxon>Betaproteobacteria</taxon>
        <taxon>Burkholderiales</taxon>
        <taxon>Comamonadaceae</taxon>
        <taxon>Pulveribacter</taxon>
    </lineage>
</organism>
<comment type="cofactor">
    <cofactor evidence="17">
        <name>Mg(2+)</name>
        <dbReference type="ChEBI" id="CHEBI:18420"/>
    </cofactor>
</comment>
<keyword evidence="9 18" id="KW-0630">Potassium</keyword>
<comment type="similarity">
    <text evidence="4 19">In the C-terminal section; belongs to the NnrD/CARKD family.</text>
</comment>
<comment type="catalytic activity">
    <reaction evidence="2 18 19">
        <text>(6R)-NADPHX = (6S)-NADPHX</text>
        <dbReference type="Rhea" id="RHEA:32227"/>
        <dbReference type="ChEBI" id="CHEBI:64076"/>
        <dbReference type="ChEBI" id="CHEBI:64077"/>
        <dbReference type="EC" id="5.1.99.6"/>
    </reaction>
</comment>
<evidence type="ECO:0000313" key="23">
    <source>
        <dbReference type="Proteomes" id="UP000241829"/>
    </source>
</evidence>
<evidence type="ECO:0000256" key="18">
    <source>
        <dbReference type="HAMAP-Rule" id="MF_01966"/>
    </source>
</evidence>
<dbReference type="RefSeq" id="WP_106847622.1">
    <property type="nucleotide sequence ID" value="NZ_CP027792.1"/>
</dbReference>
<dbReference type="EC" id="4.2.1.136" evidence="19"/>
<dbReference type="EMBL" id="CP027792">
    <property type="protein sequence ID" value="AVP59070.1"/>
    <property type="molecule type" value="Genomic_DNA"/>
</dbReference>
<evidence type="ECO:0000256" key="3">
    <source>
        <dbReference type="ARBA" id="ARBA00006001"/>
    </source>
</evidence>
<dbReference type="HAMAP" id="MF_01966">
    <property type="entry name" value="NADHX_epimerase"/>
    <property type="match status" value="1"/>
</dbReference>
<keyword evidence="6 17" id="KW-0547">Nucleotide-binding</keyword>
<feature type="binding site" evidence="18">
    <location>
        <position position="128"/>
    </location>
    <ligand>
        <name>K(+)</name>
        <dbReference type="ChEBI" id="CHEBI:29103"/>
    </ligand>
</feature>
<evidence type="ECO:0000256" key="17">
    <source>
        <dbReference type="HAMAP-Rule" id="MF_01965"/>
    </source>
</evidence>
<dbReference type="SUPFAM" id="SSF64153">
    <property type="entry name" value="YjeF N-terminal domain-like"/>
    <property type="match status" value="1"/>
</dbReference>
<dbReference type="GO" id="GO:0005524">
    <property type="term" value="F:ATP binding"/>
    <property type="evidence" value="ECO:0007669"/>
    <property type="project" value="UniProtKB-UniRule"/>
</dbReference>
<dbReference type="PANTHER" id="PTHR12592:SF0">
    <property type="entry name" value="ATP-DEPENDENT (S)-NAD(P)H-HYDRATE DEHYDRATASE"/>
    <property type="match status" value="1"/>
</dbReference>
<feature type="binding site" evidence="17">
    <location>
        <position position="453"/>
    </location>
    <ligand>
        <name>(6S)-NADPHX</name>
        <dbReference type="ChEBI" id="CHEBI:64076"/>
    </ligand>
</feature>
<dbReference type="Pfam" id="PF01256">
    <property type="entry name" value="Carb_kinase"/>
    <property type="match status" value="1"/>
</dbReference>
<comment type="catalytic activity">
    <reaction evidence="16 17 19">
        <text>(6S)-NADPHX + ADP = AMP + phosphate + NADPH + H(+)</text>
        <dbReference type="Rhea" id="RHEA:32235"/>
        <dbReference type="ChEBI" id="CHEBI:15378"/>
        <dbReference type="ChEBI" id="CHEBI:43474"/>
        <dbReference type="ChEBI" id="CHEBI:57783"/>
        <dbReference type="ChEBI" id="CHEBI:64076"/>
        <dbReference type="ChEBI" id="CHEBI:456215"/>
        <dbReference type="ChEBI" id="CHEBI:456216"/>
        <dbReference type="EC" id="4.2.1.136"/>
    </reaction>
</comment>
<evidence type="ECO:0000256" key="2">
    <source>
        <dbReference type="ARBA" id="ARBA00000909"/>
    </source>
</evidence>
<protein>
    <recommendedName>
        <fullName evidence="19">Bifunctional NAD(P)H-hydrate repair enzyme</fullName>
    </recommendedName>
    <alternativeName>
        <fullName evidence="19">Nicotinamide nucleotide repair protein</fullName>
    </alternativeName>
    <domain>
        <recommendedName>
            <fullName evidence="19">ADP-dependent (S)-NAD(P)H-hydrate dehydratase</fullName>
            <ecNumber evidence="19">4.2.1.136</ecNumber>
        </recommendedName>
        <alternativeName>
            <fullName evidence="19">ADP-dependent NAD(P)HX dehydratase</fullName>
        </alternativeName>
    </domain>
    <domain>
        <recommendedName>
            <fullName evidence="19">NAD(P)H-hydrate epimerase</fullName>
            <ecNumber evidence="19">5.1.99.6</ecNumber>
        </recommendedName>
    </domain>
</protein>
<dbReference type="SUPFAM" id="SSF53613">
    <property type="entry name" value="Ribokinase-like"/>
    <property type="match status" value="1"/>
</dbReference>